<accession>A2Q3P4</accession>
<name>A2Q3P4_MEDTR</name>
<protein>
    <submittedName>
        <fullName evidence="1">Polynucleotidyl transferase, Ribonuclease H fold</fullName>
    </submittedName>
</protein>
<dbReference type="SUPFAM" id="SSF53098">
    <property type="entry name" value="Ribonuclease H-like"/>
    <property type="match status" value="1"/>
</dbReference>
<sequence length="156" mass="16894">MGRVGAGSKLVQQDYKISQLFHIPLKSKRVSPFTEIAWKPTSGGTIKFNCDESSIGAHPCGAIGIVIRDSNSVFLGAISSNIGYASPIDKAMAMSLSNICLKTDSIIVVNAFNKDVGVPWKMRIRWNNCIKFCKSITCSCVHNLREGNMVADALIG</sequence>
<reference evidence="1" key="2">
    <citation type="submission" date="2007-03" db="EMBL/GenBank/DDBJ databases">
        <authorList>
            <consortium name="The International Medicago Genome Annotation Group"/>
        </authorList>
    </citation>
    <scope>NUCLEOTIDE SEQUENCE</scope>
</reference>
<dbReference type="GO" id="GO:0016740">
    <property type="term" value="F:transferase activity"/>
    <property type="evidence" value="ECO:0007669"/>
    <property type="project" value="UniProtKB-KW"/>
</dbReference>
<keyword evidence="1" id="KW-0808">Transferase</keyword>
<dbReference type="GO" id="GO:0003676">
    <property type="term" value="F:nucleic acid binding"/>
    <property type="evidence" value="ECO:0007669"/>
    <property type="project" value="InterPro"/>
</dbReference>
<organism evidence="1">
    <name type="scientific">Medicago truncatula</name>
    <name type="common">Barrel medic</name>
    <name type="synonym">Medicago tribuloides</name>
    <dbReference type="NCBI Taxonomy" id="3880"/>
    <lineage>
        <taxon>Eukaryota</taxon>
        <taxon>Viridiplantae</taxon>
        <taxon>Streptophyta</taxon>
        <taxon>Embryophyta</taxon>
        <taxon>Tracheophyta</taxon>
        <taxon>Spermatophyta</taxon>
        <taxon>Magnoliopsida</taxon>
        <taxon>eudicotyledons</taxon>
        <taxon>Gunneridae</taxon>
        <taxon>Pentapetalae</taxon>
        <taxon>rosids</taxon>
        <taxon>fabids</taxon>
        <taxon>Fabales</taxon>
        <taxon>Fabaceae</taxon>
        <taxon>Papilionoideae</taxon>
        <taxon>50 kb inversion clade</taxon>
        <taxon>NPAAA clade</taxon>
        <taxon>Hologalegina</taxon>
        <taxon>IRL clade</taxon>
        <taxon>Trifolieae</taxon>
        <taxon>Medicago</taxon>
    </lineage>
</organism>
<evidence type="ECO:0000313" key="1">
    <source>
        <dbReference type="EMBL" id="ABN08244.1"/>
    </source>
</evidence>
<dbReference type="PANTHER" id="PTHR47074:SF73">
    <property type="entry name" value="OS04G0448401 PROTEIN"/>
    <property type="match status" value="1"/>
</dbReference>
<dbReference type="InterPro" id="IPR036397">
    <property type="entry name" value="RNaseH_sf"/>
</dbReference>
<dbReference type="InterPro" id="IPR044730">
    <property type="entry name" value="RNase_H-like_dom_plant"/>
</dbReference>
<gene>
    <name evidence="1" type="ORF">MtrDRAFT_AC155886g20v2</name>
</gene>
<proteinExistence type="predicted"/>
<dbReference type="PANTHER" id="PTHR47074">
    <property type="entry name" value="BNAC02G40300D PROTEIN"/>
    <property type="match status" value="1"/>
</dbReference>
<dbReference type="CDD" id="cd06222">
    <property type="entry name" value="RNase_H_like"/>
    <property type="match status" value="1"/>
</dbReference>
<dbReference type="Gene3D" id="3.30.420.10">
    <property type="entry name" value="Ribonuclease H-like superfamily/Ribonuclease H"/>
    <property type="match status" value="1"/>
</dbReference>
<dbReference type="EMBL" id="AC155886">
    <property type="protein sequence ID" value="ABN08244.1"/>
    <property type="molecule type" value="Genomic_DNA"/>
</dbReference>
<dbReference type="InterPro" id="IPR052929">
    <property type="entry name" value="RNase_H-like_EbsB-rel"/>
</dbReference>
<dbReference type="InterPro" id="IPR012337">
    <property type="entry name" value="RNaseH-like_sf"/>
</dbReference>
<dbReference type="AlphaFoldDB" id="A2Q3P4"/>
<reference evidence="1" key="1">
    <citation type="submission" date="2005-04" db="EMBL/GenBank/DDBJ databases">
        <authorList>
            <person name="Town C.D."/>
        </authorList>
    </citation>
    <scope>NUCLEOTIDE SEQUENCE</scope>
</reference>